<dbReference type="UniPathway" id="UPA00799"/>
<dbReference type="SUPFAM" id="SSF48576">
    <property type="entry name" value="Terpenoid synthases"/>
    <property type="match status" value="1"/>
</dbReference>
<dbReference type="GO" id="GO:0051996">
    <property type="term" value="F:squalene synthase [NAD(P)H] activity"/>
    <property type="evidence" value="ECO:0007669"/>
    <property type="project" value="InterPro"/>
</dbReference>
<dbReference type="STRING" id="46177.SAMN05660976_04595"/>
<protein>
    <submittedName>
        <fullName evidence="3">Phytoene synthase</fullName>
    </submittedName>
</protein>
<dbReference type="Pfam" id="PF00494">
    <property type="entry name" value="SQS_PSY"/>
    <property type="match status" value="1"/>
</dbReference>
<dbReference type="SFLD" id="SFLDG01212">
    <property type="entry name" value="Phytoene_synthase_like"/>
    <property type="match status" value="1"/>
</dbReference>
<dbReference type="PROSITE" id="PS01045">
    <property type="entry name" value="SQUALEN_PHYTOEN_SYN_2"/>
    <property type="match status" value="1"/>
</dbReference>
<keyword evidence="2" id="KW-0808">Transferase</keyword>
<dbReference type="InterPro" id="IPR008949">
    <property type="entry name" value="Isoprenoid_synthase_dom_sf"/>
</dbReference>
<proteinExistence type="predicted"/>
<dbReference type="InterPro" id="IPR044843">
    <property type="entry name" value="Trans_IPPS_bact-type"/>
</dbReference>
<keyword evidence="4" id="KW-1185">Reference proteome</keyword>
<dbReference type="InterPro" id="IPR002060">
    <property type="entry name" value="Squ/phyt_synthse"/>
</dbReference>
<dbReference type="PANTHER" id="PTHR31480">
    <property type="entry name" value="BIFUNCTIONAL LYCOPENE CYCLASE/PHYTOENE SYNTHASE"/>
    <property type="match status" value="1"/>
</dbReference>
<organism evidence="3 4">
    <name type="scientific">Nonomuraea pusilla</name>
    <dbReference type="NCBI Taxonomy" id="46177"/>
    <lineage>
        <taxon>Bacteria</taxon>
        <taxon>Bacillati</taxon>
        <taxon>Actinomycetota</taxon>
        <taxon>Actinomycetes</taxon>
        <taxon>Streptosporangiales</taxon>
        <taxon>Streptosporangiaceae</taxon>
        <taxon>Nonomuraea</taxon>
    </lineage>
</organism>
<sequence length="299" mass="32937">MTLTASYERCRRLHARHGRSYYLATRLLPAWKRRHVHALYGFARHADEITDSFTMTGDRAAALDALAAEVSAGLAGRPVGDPVLPAFLHTVRSFGIEHGDVAAFLRSMRADLSVTRYRTYDDLLGYMEGSAAAIGTMMLPVLEPLPGAAALAREPARQLGLAFQLTNFLRDVAEDLARGRVYLPADDLAAFGVDLSDLGRPYTGGRLRELLAFEAERAREHYRAAEGGVDLLVPSSRPCVRAATELYGGILDEIERSGFAVLERRARVPRRRRLATFARHLLAATARSRAERHAAVELS</sequence>
<dbReference type="Proteomes" id="UP000198953">
    <property type="component" value="Unassembled WGS sequence"/>
</dbReference>
<dbReference type="SFLD" id="SFLDG01018">
    <property type="entry name" value="Squalene/Phytoene_Synthase_Lik"/>
    <property type="match status" value="1"/>
</dbReference>
<dbReference type="EMBL" id="FOBF01000011">
    <property type="protein sequence ID" value="SEM24938.1"/>
    <property type="molecule type" value="Genomic_DNA"/>
</dbReference>
<accession>A0A1H7WVF8</accession>
<comment type="pathway">
    <text evidence="1">Carotenoid biosynthesis; phytoene biosynthesis.</text>
</comment>
<dbReference type="GO" id="GO:0004311">
    <property type="term" value="F:geranylgeranyl diphosphate synthase activity"/>
    <property type="evidence" value="ECO:0007669"/>
    <property type="project" value="InterPro"/>
</dbReference>
<dbReference type="Gene3D" id="1.10.600.10">
    <property type="entry name" value="Farnesyl Diphosphate Synthase"/>
    <property type="match status" value="1"/>
</dbReference>
<dbReference type="SFLD" id="SFLDS00005">
    <property type="entry name" value="Isoprenoid_Synthase_Type_I"/>
    <property type="match status" value="1"/>
</dbReference>
<evidence type="ECO:0000313" key="3">
    <source>
        <dbReference type="EMBL" id="SEM24938.1"/>
    </source>
</evidence>
<dbReference type="PROSITE" id="PS01044">
    <property type="entry name" value="SQUALEN_PHYTOEN_SYN_1"/>
    <property type="match status" value="1"/>
</dbReference>
<dbReference type="CDD" id="cd00683">
    <property type="entry name" value="Trans_IPPS_HH"/>
    <property type="match status" value="1"/>
</dbReference>
<dbReference type="InterPro" id="IPR019845">
    <property type="entry name" value="Squalene/phytoene_synthase_CS"/>
</dbReference>
<dbReference type="AlphaFoldDB" id="A0A1H7WVF8"/>
<dbReference type="GO" id="GO:0016117">
    <property type="term" value="P:carotenoid biosynthetic process"/>
    <property type="evidence" value="ECO:0007669"/>
    <property type="project" value="UniProtKB-ARBA"/>
</dbReference>
<reference evidence="3 4" key="1">
    <citation type="submission" date="2016-10" db="EMBL/GenBank/DDBJ databases">
        <authorList>
            <person name="de Groot N.N."/>
        </authorList>
    </citation>
    <scope>NUCLEOTIDE SEQUENCE [LARGE SCALE GENOMIC DNA]</scope>
    <source>
        <strain evidence="3 4">DSM 43357</strain>
    </source>
</reference>
<evidence type="ECO:0000256" key="1">
    <source>
        <dbReference type="ARBA" id="ARBA00004684"/>
    </source>
</evidence>
<evidence type="ECO:0000313" key="4">
    <source>
        <dbReference type="Proteomes" id="UP000198953"/>
    </source>
</evidence>
<name>A0A1H7WVF8_9ACTN</name>
<dbReference type="InterPro" id="IPR033904">
    <property type="entry name" value="Trans_IPPS_HH"/>
</dbReference>
<evidence type="ECO:0000256" key="2">
    <source>
        <dbReference type="ARBA" id="ARBA00022679"/>
    </source>
</evidence>
<gene>
    <name evidence="3" type="ORF">SAMN05660976_04595</name>
</gene>
<dbReference type="OrthoDB" id="9807580at2"/>
<dbReference type="RefSeq" id="WP_091102650.1">
    <property type="nucleotide sequence ID" value="NZ_FOBF01000011.1"/>
</dbReference>